<sequence length="88" mass="10112">MNFLCDFSDLKRLEKTSLKAAHRTKNIDVLSFMLLDAIREEIEVFLPFSPPHQLTSSHAKALNFSKKIFLERCYDAANEIKNGNNNNP</sequence>
<evidence type="ECO:0000313" key="1">
    <source>
        <dbReference type="EMBL" id="CRL02804.1"/>
    </source>
</evidence>
<reference evidence="1 2" key="1">
    <citation type="submission" date="2015-04" db="EMBL/GenBank/DDBJ databases">
        <authorList>
            <person name="Syromyatnikov M.Y."/>
            <person name="Popov V.N."/>
        </authorList>
    </citation>
    <scope>NUCLEOTIDE SEQUENCE [LARGE SCALE GENOMIC DNA]</scope>
</reference>
<accession>A0A1J1ITA1</accession>
<dbReference type="EMBL" id="CVRI01000058">
    <property type="protein sequence ID" value="CRL02804.1"/>
    <property type="molecule type" value="Genomic_DNA"/>
</dbReference>
<name>A0A1J1ITA1_9DIPT</name>
<dbReference type="AlphaFoldDB" id="A0A1J1ITA1"/>
<evidence type="ECO:0000313" key="2">
    <source>
        <dbReference type="Proteomes" id="UP000183832"/>
    </source>
</evidence>
<protein>
    <submittedName>
        <fullName evidence="1">CLUMA_CG015964, isoform A</fullName>
    </submittedName>
</protein>
<dbReference type="Proteomes" id="UP000183832">
    <property type="component" value="Unassembled WGS sequence"/>
</dbReference>
<proteinExistence type="predicted"/>
<gene>
    <name evidence="1" type="ORF">CLUMA_CG015964</name>
</gene>
<organism evidence="1 2">
    <name type="scientific">Clunio marinus</name>
    <dbReference type="NCBI Taxonomy" id="568069"/>
    <lineage>
        <taxon>Eukaryota</taxon>
        <taxon>Metazoa</taxon>
        <taxon>Ecdysozoa</taxon>
        <taxon>Arthropoda</taxon>
        <taxon>Hexapoda</taxon>
        <taxon>Insecta</taxon>
        <taxon>Pterygota</taxon>
        <taxon>Neoptera</taxon>
        <taxon>Endopterygota</taxon>
        <taxon>Diptera</taxon>
        <taxon>Nematocera</taxon>
        <taxon>Chironomoidea</taxon>
        <taxon>Chironomidae</taxon>
        <taxon>Clunio</taxon>
    </lineage>
</organism>
<keyword evidence="2" id="KW-1185">Reference proteome</keyword>